<accession>V5I8B6</accession>
<proteinExistence type="predicted"/>
<evidence type="ECO:0000313" key="1">
    <source>
        <dbReference type="EMBL" id="JAB63496.1"/>
    </source>
</evidence>
<dbReference type="PANTHER" id="PTHR47326:SF1">
    <property type="entry name" value="HTH PSQ-TYPE DOMAIN-CONTAINING PROTEIN"/>
    <property type="match status" value="1"/>
</dbReference>
<protein>
    <submittedName>
        <fullName evidence="1">Uncharacterized protein</fullName>
    </submittedName>
</protein>
<sequence length="106" mass="12216">MLVVNKGGPRVRPLRTAENIGAVLVNVQATPRTSTRHRSQELNISQTMMRILHKDLRLFAYKIPMSQKLKANDHPLHYRFSVRALEQLENDGDFAQKIIFLDEAHL</sequence>
<dbReference type="PANTHER" id="PTHR47326">
    <property type="entry name" value="TRANSPOSABLE ELEMENT TC3 TRANSPOSASE-LIKE PROTEIN"/>
    <property type="match status" value="1"/>
</dbReference>
<organism evidence="1">
    <name type="scientific">Anoplophora glabripennis</name>
    <name type="common">Asian longhorn beetle</name>
    <name type="synonym">Anoplophora nobilis</name>
    <dbReference type="NCBI Taxonomy" id="217634"/>
    <lineage>
        <taxon>Eukaryota</taxon>
        <taxon>Metazoa</taxon>
        <taxon>Ecdysozoa</taxon>
        <taxon>Arthropoda</taxon>
        <taxon>Hexapoda</taxon>
        <taxon>Insecta</taxon>
        <taxon>Pterygota</taxon>
        <taxon>Neoptera</taxon>
        <taxon>Endopterygota</taxon>
        <taxon>Coleoptera</taxon>
        <taxon>Polyphaga</taxon>
        <taxon>Cucujiformia</taxon>
        <taxon>Chrysomeloidea</taxon>
        <taxon>Cerambycidae</taxon>
        <taxon>Lamiinae</taxon>
        <taxon>Lamiini</taxon>
        <taxon>Anoplophora</taxon>
    </lineage>
</organism>
<name>V5I8B6_ANOGL</name>
<dbReference type="EMBL" id="GALX01004970">
    <property type="protein sequence ID" value="JAB63496.1"/>
    <property type="molecule type" value="Transcribed_RNA"/>
</dbReference>
<reference evidence="1" key="1">
    <citation type="submission" date="2013-07" db="EMBL/GenBank/DDBJ databases">
        <title>Midgut Transcriptome Profiling of Anoplphora glabripennis, a Lignocellulose Degrading, Wood-Boring Cerambycid.</title>
        <authorList>
            <person name="Scully E.D."/>
            <person name="Hoover K."/>
            <person name="Carlson J.E."/>
            <person name="Tien M."/>
            <person name="Geib S.M."/>
        </authorList>
    </citation>
    <scope>NUCLEOTIDE SEQUENCE</scope>
</reference>
<dbReference type="AlphaFoldDB" id="V5I8B6"/>